<dbReference type="GO" id="GO:0004629">
    <property type="term" value="F:phospholipase C activity"/>
    <property type="evidence" value="ECO:0007669"/>
    <property type="project" value="InterPro"/>
</dbReference>
<dbReference type="GO" id="GO:0016042">
    <property type="term" value="P:lipid catabolic process"/>
    <property type="evidence" value="ECO:0007669"/>
    <property type="project" value="InterPro"/>
</dbReference>
<dbReference type="InterPro" id="IPR008475">
    <property type="entry name" value="PLipase_C_C"/>
</dbReference>
<evidence type="ECO:0000259" key="1">
    <source>
        <dbReference type="Pfam" id="PF05506"/>
    </source>
</evidence>
<evidence type="ECO:0000313" key="2">
    <source>
        <dbReference type="EMBL" id="QIH72069.1"/>
    </source>
</evidence>
<feature type="domain" description="Bacterial phospholipase C C-terminal" evidence="1">
    <location>
        <begin position="4"/>
        <end position="37"/>
    </location>
</feature>
<sequence length="38" mass="3929">MRSGAGESLTGVWALAPDGGRYDLWVLGPSGRVGHFVG</sequence>
<proteinExistence type="predicted"/>
<dbReference type="AlphaFoldDB" id="A0AB37E4H0"/>
<name>A0AB37E4H0_9CAUL</name>
<protein>
    <submittedName>
        <fullName evidence="2">DUF756 domain-containing protein</fullName>
    </submittedName>
</protein>
<reference evidence="2 3" key="1">
    <citation type="submission" date="2020-01" db="EMBL/GenBank/DDBJ databases">
        <authorList>
            <person name="Wang S."/>
        </authorList>
    </citation>
    <scope>NUCLEOTIDE SEQUENCE [LARGE SCALE GENOMIC DNA]</scope>
    <source>
        <strain evidence="2 3">D151-2-6</strain>
    </source>
</reference>
<gene>
    <name evidence="2" type="ORF">GYM46_03260</name>
</gene>
<dbReference type="EMBL" id="CP048751">
    <property type="protein sequence ID" value="QIH72069.1"/>
    <property type="molecule type" value="Genomic_DNA"/>
</dbReference>
<evidence type="ECO:0000313" key="3">
    <source>
        <dbReference type="Proteomes" id="UP000501325"/>
    </source>
</evidence>
<dbReference type="Pfam" id="PF05506">
    <property type="entry name" value="PLipase_C_C"/>
    <property type="match status" value="1"/>
</dbReference>
<dbReference type="RefSeq" id="WP_164952604.1">
    <property type="nucleotide sequence ID" value="NZ_CP048751.1"/>
</dbReference>
<dbReference type="Proteomes" id="UP000501325">
    <property type="component" value="Chromosome"/>
</dbReference>
<organism evidence="2 3">
    <name type="scientific">Brevundimonas mediterranea</name>
    <dbReference type="NCBI Taxonomy" id="74329"/>
    <lineage>
        <taxon>Bacteria</taxon>
        <taxon>Pseudomonadati</taxon>
        <taxon>Pseudomonadota</taxon>
        <taxon>Alphaproteobacteria</taxon>
        <taxon>Caulobacterales</taxon>
        <taxon>Caulobacteraceae</taxon>
        <taxon>Brevundimonas</taxon>
    </lineage>
</organism>
<dbReference type="KEGG" id="bmed:GYM46_03260"/>
<accession>A0AB37E4H0</accession>